<dbReference type="AlphaFoldDB" id="A0A0P0XAN8"/>
<dbReference type="PaxDb" id="39947-A0A0P0XAN8"/>
<evidence type="ECO:0000313" key="1">
    <source>
        <dbReference type="EMBL" id="BAT03409.1"/>
    </source>
</evidence>
<organism evidence="1 2">
    <name type="scientific">Oryza sativa subsp. japonica</name>
    <name type="common">Rice</name>
    <dbReference type="NCBI Taxonomy" id="39947"/>
    <lineage>
        <taxon>Eukaryota</taxon>
        <taxon>Viridiplantae</taxon>
        <taxon>Streptophyta</taxon>
        <taxon>Embryophyta</taxon>
        <taxon>Tracheophyta</taxon>
        <taxon>Spermatophyta</taxon>
        <taxon>Magnoliopsida</taxon>
        <taxon>Liliopsida</taxon>
        <taxon>Poales</taxon>
        <taxon>Poaceae</taxon>
        <taxon>BOP clade</taxon>
        <taxon>Oryzoideae</taxon>
        <taxon>Oryzeae</taxon>
        <taxon>Oryzinae</taxon>
        <taxon>Oryza</taxon>
        <taxon>Oryza sativa</taxon>
    </lineage>
</organism>
<dbReference type="FunCoup" id="A0A0P0XAN8">
    <property type="interactions" value="182"/>
</dbReference>
<dbReference type="Gramene" id="Os08t0102050-00">
    <property type="protein sequence ID" value="Os08t0102050-00"/>
    <property type="gene ID" value="Os08g0102050"/>
</dbReference>
<gene>
    <name evidence="1" type="ordered locus">Os08g0102050</name>
    <name evidence="1" type="ORF">OSNPB_080102050</name>
</gene>
<protein>
    <submittedName>
        <fullName evidence="1">Os08g0102050 protein</fullName>
    </submittedName>
</protein>
<sequence>MGRPLCCEKANVKKGPWTAEEDARQAASVHLHPWHQQLDLHSSASRS</sequence>
<evidence type="ECO:0000313" key="2">
    <source>
        <dbReference type="Proteomes" id="UP000059680"/>
    </source>
</evidence>
<keyword evidence="2" id="KW-1185">Reference proteome</keyword>
<dbReference type="InParanoid" id="A0A0P0XAN8"/>
<reference evidence="2" key="1">
    <citation type="journal article" date="2005" name="Nature">
        <title>The map-based sequence of the rice genome.</title>
        <authorList>
            <consortium name="International rice genome sequencing project (IRGSP)"/>
            <person name="Matsumoto T."/>
            <person name="Wu J."/>
            <person name="Kanamori H."/>
            <person name="Katayose Y."/>
            <person name="Fujisawa M."/>
            <person name="Namiki N."/>
            <person name="Mizuno H."/>
            <person name="Yamamoto K."/>
            <person name="Antonio B.A."/>
            <person name="Baba T."/>
            <person name="Sakata K."/>
            <person name="Nagamura Y."/>
            <person name="Aoki H."/>
            <person name="Arikawa K."/>
            <person name="Arita K."/>
            <person name="Bito T."/>
            <person name="Chiden Y."/>
            <person name="Fujitsuka N."/>
            <person name="Fukunaka R."/>
            <person name="Hamada M."/>
            <person name="Harada C."/>
            <person name="Hayashi A."/>
            <person name="Hijishita S."/>
            <person name="Honda M."/>
            <person name="Hosokawa S."/>
            <person name="Ichikawa Y."/>
            <person name="Idonuma A."/>
            <person name="Iijima M."/>
            <person name="Ikeda M."/>
            <person name="Ikeno M."/>
            <person name="Ito K."/>
            <person name="Ito S."/>
            <person name="Ito T."/>
            <person name="Ito Y."/>
            <person name="Ito Y."/>
            <person name="Iwabuchi A."/>
            <person name="Kamiya K."/>
            <person name="Karasawa W."/>
            <person name="Kurita K."/>
            <person name="Katagiri S."/>
            <person name="Kikuta A."/>
            <person name="Kobayashi H."/>
            <person name="Kobayashi N."/>
            <person name="Machita K."/>
            <person name="Maehara T."/>
            <person name="Masukawa M."/>
            <person name="Mizubayashi T."/>
            <person name="Mukai Y."/>
            <person name="Nagasaki H."/>
            <person name="Nagata Y."/>
            <person name="Naito S."/>
            <person name="Nakashima M."/>
            <person name="Nakama Y."/>
            <person name="Nakamichi Y."/>
            <person name="Nakamura M."/>
            <person name="Meguro A."/>
            <person name="Negishi M."/>
            <person name="Ohta I."/>
            <person name="Ohta T."/>
            <person name="Okamoto M."/>
            <person name="Ono N."/>
            <person name="Saji S."/>
            <person name="Sakaguchi M."/>
            <person name="Sakai K."/>
            <person name="Shibata M."/>
            <person name="Shimokawa T."/>
            <person name="Song J."/>
            <person name="Takazaki Y."/>
            <person name="Terasawa K."/>
            <person name="Tsugane M."/>
            <person name="Tsuji K."/>
            <person name="Ueda S."/>
            <person name="Waki K."/>
            <person name="Yamagata H."/>
            <person name="Yamamoto M."/>
            <person name="Yamamoto S."/>
            <person name="Yamane H."/>
            <person name="Yoshiki S."/>
            <person name="Yoshihara R."/>
            <person name="Yukawa K."/>
            <person name="Zhong H."/>
            <person name="Yano M."/>
            <person name="Yuan Q."/>
            <person name="Ouyang S."/>
            <person name="Liu J."/>
            <person name="Jones K.M."/>
            <person name="Gansberger K."/>
            <person name="Moffat K."/>
            <person name="Hill J."/>
            <person name="Bera J."/>
            <person name="Fadrosh D."/>
            <person name="Jin S."/>
            <person name="Johri S."/>
            <person name="Kim M."/>
            <person name="Overton L."/>
            <person name="Reardon M."/>
            <person name="Tsitrin T."/>
            <person name="Vuong H."/>
            <person name="Weaver B."/>
            <person name="Ciecko A."/>
            <person name="Tallon L."/>
            <person name="Jackson J."/>
            <person name="Pai G."/>
            <person name="Aken S.V."/>
            <person name="Utterback T."/>
            <person name="Reidmuller S."/>
            <person name="Feldblyum T."/>
            <person name="Hsiao J."/>
            <person name="Zismann V."/>
            <person name="Iobst S."/>
            <person name="de Vazeille A.R."/>
            <person name="Buell C.R."/>
            <person name="Ying K."/>
            <person name="Li Y."/>
            <person name="Lu T."/>
            <person name="Huang Y."/>
            <person name="Zhao Q."/>
            <person name="Feng Q."/>
            <person name="Zhang L."/>
            <person name="Zhu J."/>
            <person name="Weng Q."/>
            <person name="Mu J."/>
            <person name="Lu Y."/>
            <person name="Fan D."/>
            <person name="Liu Y."/>
            <person name="Guan J."/>
            <person name="Zhang Y."/>
            <person name="Yu S."/>
            <person name="Liu X."/>
            <person name="Zhang Y."/>
            <person name="Hong G."/>
            <person name="Han B."/>
            <person name="Choisne N."/>
            <person name="Demange N."/>
            <person name="Orjeda G."/>
            <person name="Samain S."/>
            <person name="Cattolico L."/>
            <person name="Pelletier E."/>
            <person name="Couloux A."/>
            <person name="Segurens B."/>
            <person name="Wincker P."/>
            <person name="D'Hont A."/>
            <person name="Scarpelli C."/>
            <person name="Weissenbach J."/>
            <person name="Salanoubat M."/>
            <person name="Quetier F."/>
            <person name="Yu Y."/>
            <person name="Kim H.R."/>
            <person name="Rambo T."/>
            <person name="Currie J."/>
            <person name="Collura K."/>
            <person name="Luo M."/>
            <person name="Yang T."/>
            <person name="Ammiraju J.S.S."/>
            <person name="Engler F."/>
            <person name="Soderlund C."/>
            <person name="Wing R.A."/>
            <person name="Palmer L.E."/>
            <person name="de la Bastide M."/>
            <person name="Spiegel L."/>
            <person name="Nascimento L."/>
            <person name="Zutavern T."/>
            <person name="O'Shaughnessy A."/>
            <person name="Dike S."/>
            <person name="Dedhia N."/>
            <person name="Preston R."/>
            <person name="Balija V."/>
            <person name="McCombie W.R."/>
            <person name="Chow T."/>
            <person name="Chen H."/>
            <person name="Chung M."/>
            <person name="Chen C."/>
            <person name="Shaw J."/>
            <person name="Wu H."/>
            <person name="Hsiao K."/>
            <person name="Chao Y."/>
            <person name="Chu M."/>
            <person name="Cheng C."/>
            <person name="Hour A."/>
            <person name="Lee P."/>
            <person name="Lin S."/>
            <person name="Lin Y."/>
            <person name="Liou J."/>
            <person name="Liu S."/>
            <person name="Hsing Y."/>
            <person name="Raghuvanshi S."/>
            <person name="Mohanty A."/>
            <person name="Bharti A.K."/>
            <person name="Gaur A."/>
            <person name="Gupta V."/>
            <person name="Kumar D."/>
            <person name="Ravi V."/>
            <person name="Vij S."/>
            <person name="Kapur A."/>
            <person name="Khurana P."/>
            <person name="Khurana P."/>
            <person name="Khurana J.P."/>
            <person name="Tyagi A.K."/>
            <person name="Gaikwad K."/>
            <person name="Singh A."/>
            <person name="Dalal V."/>
            <person name="Srivastava S."/>
            <person name="Dixit A."/>
            <person name="Pal A.K."/>
            <person name="Ghazi I.A."/>
            <person name="Yadav M."/>
            <person name="Pandit A."/>
            <person name="Bhargava A."/>
            <person name="Sureshbabu K."/>
            <person name="Batra K."/>
            <person name="Sharma T.R."/>
            <person name="Mohapatra T."/>
            <person name="Singh N.K."/>
            <person name="Messing J."/>
            <person name="Nelson A.B."/>
            <person name="Fuks G."/>
            <person name="Kavchok S."/>
            <person name="Keizer G."/>
            <person name="Linton E."/>
            <person name="Llaca V."/>
            <person name="Song R."/>
            <person name="Tanyolac B."/>
            <person name="Young S."/>
            <person name="Ho-Il K."/>
            <person name="Hahn J.H."/>
            <person name="Sangsakoo G."/>
            <person name="Vanavichit A."/>
            <person name="de Mattos Luiz.A.T."/>
            <person name="Zimmer P.D."/>
            <person name="Malone G."/>
            <person name="Dellagostin O."/>
            <person name="de Oliveira A.C."/>
            <person name="Bevan M."/>
            <person name="Bancroft I."/>
            <person name="Minx P."/>
            <person name="Cordum H."/>
            <person name="Wilson R."/>
            <person name="Cheng Z."/>
            <person name="Jin W."/>
            <person name="Jiang J."/>
            <person name="Leong S.A."/>
            <person name="Iwama H."/>
            <person name="Gojobori T."/>
            <person name="Itoh T."/>
            <person name="Niimura Y."/>
            <person name="Fujii Y."/>
            <person name="Habara T."/>
            <person name="Sakai H."/>
            <person name="Sato Y."/>
            <person name="Wilson G."/>
            <person name="Kumar K."/>
            <person name="McCouch S."/>
            <person name="Juretic N."/>
            <person name="Hoen D."/>
            <person name="Wright S."/>
            <person name="Bruskiewich R."/>
            <person name="Bureau T."/>
            <person name="Miyao A."/>
            <person name="Hirochika H."/>
            <person name="Nishikawa T."/>
            <person name="Kadowaki K."/>
            <person name="Sugiura M."/>
            <person name="Burr B."/>
            <person name="Sasaki T."/>
        </authorList>
    </citation>
    <scope>NUCLEOTIDE SEQUENCE [LARGE SCALE GENOMIC DNA]</scope>
    <source>
        <strain evidence="2">cv. Nipponbare</strain>
    </source>
</reference>
<accession>A0A0P0XAN8</accession>
<name>A0A0P0XAN8_ORYSJ</name>
<dbReference type="STRING" id="39947.A0A0P0XAN8"/>
<reference evidence="1 2" key="3">
    <citation type="journal article" date="2013" name="Rice">
        <title>Improvement of the Oryza sativa Nipponbare reference genome using next generation sequence and optical map data.</title>
        <authorList>
            <person name="Kawahara Y."/>
            <person name="de la Bastide M."/>
            <person name="Hamilton J.P."/>
            <person name="Kanamori H."/>
            <person name="McCombie W.R."/>
            <person name="Ouyang S."/>
            <person name="Schwartz D.C."/>
            <person name="Tanaka T."/>
            <person name="Wu J."/>
            <person name="Zhou S."/>
            <person name="Childs K.L."/>
            <person name="Davidson R.M."/>
            <person name="Lin H."/>
            <person name="Quesada-Ocampo L."/>
            <person name="Vaillancourt B."/>
            <person name="Sakai H."/>
            <person name="Lee S.S."/>
            <person name="Kim J."/>
            <person name="Numa H."/>
            <person name="Itoh T."/>
            <person name="Buell C.R."/>
            <person name="Matsumoto T."/>
        </authorList>
    </citation>
    <scope>NUCLEOTIDE SEQUENCE [LARGE SCALE GENOMIC DNA]</scope>
    <source>
        <strain evidence="2">cv. Nipponbare</strain>
    </source>
</reference>
<dbReference type="EMBL" id="AP014964">
    <property type="protein sequence ID" value="BAT03409.1"/>
    <property type="molecule type" value="Genomic_DNA"/>
</dbReference>
<dbReference type="SMR" id="A0A0P0XAN8"/>
<dbReference type="Proteomes" id="UP000059680">
    <property type="component" value="Chromosome 8"/>
</dbReference>
<proteinExistence type="predicted"/>
<reference evidence="1 2" key="2">
    <citation type="journal article" date="2013" name="Plant Cell Physiol.">
        <title>Rice Annotation Project Database (RAP-DB): an integrative and interactive database for rice genomics.</title>
        <authorList>
            <person name="Sakai H."/>
            <person name="Lee S.S."/>
            <person name="Tanaka T."/>
            <person name="Numa H."/>
            <person name="Kim J."/>
            <person name="Kawahara Y."/>
            <person name="Wakimoto H."/>
            <person name="Yang C.C."/>
            <person name="Iwamoto M."/>
            <person name="Abe T."/>
            <person name="Yamada Y."/>
            <person name="Muto A."/>
            <person name="Inokuchi H."/>
            <person name="Ikemura T."/>
            <person name="Matsumoto T."/>
            <person name="Sasaki T."/>
            <person name="Itoh T."/>
        </authorList>
    </citation>
    <scope>NUCLEOTIDE SEQUENCE [LARGE SCALE GENOMIC DNA]</scope>
    <source>
        <strain evidence="2">cv. Nipponbare</strain>
    </source>
</reference>